<evidence type="ECO:0000256" key="2">
    <source>
        <dbReference type="ARBA" id="ARBA00022837"/>
    </source>
</evidence>
<reference evidence="5" key="1">
    <citation type="journal article" date="2014" name="Proc. Natl. Acad. Sci. U.S.A.">
        <title>Extensive sampling of basidiomycete genomes demonstrates inadequacy of the white-rot/brown-rot paradigm for wood decay fungi.</title>
        <authorList>
            <person name="Riley R."/>
            <person name="Salamov A.A."/>
            <person name="Brown D.W."/>
            <person name="Nagy L.G."/>
            <person name="Floudas D."/>
            <person name="Held B.W."/>
            <person name="Levasseur A."/>
            <person name="Lombard V."/>
            <person name="Morin E."/>
            <person name="Otillar R."/>
            <person name="Lindquist E.A."/>
            <person name="Sun H."/>
            <person name="LaButti K.M."/>
            <person name="Schmutz J."/>
            <person name="Jabbour D."/>
            <person name="Luo H."/>
            <person name="Baker S.E."/>
            <person name="Pisabarro A.G."/>
            <person name="Walton J.D."/>
            <person name="Blanchette R.A."/>
            <person name="Henrissat B."/>
            <person name="Martin F."/>
            <person name="Cullen D."/>
            <person name="Hibbett D.S."/>
            <person name="Grigoriev I.V."/>
        </authorList>
    </citation>
    <scope>NUCLEOTIDE SEQUENCE [LARGE SCALE GENOMIC DNA]</scope>
    <source>
        <strain evidence="5">MUCL 33604</strain>
    </source>
</reference>
<evidence type="ECO:0000256" key="1">
    <source>
        <dbReference type="ARBA" id="ARBA00022737"/>
    </source>
</evidence>
<evidence type="ECO:0000313" key="5">
    <source>
        <dbReference type="Proteomes" id="UP000027265"/>
    </source>
</evidence>
<dbReference type="EMBL" id="KL197741">
    <property type="protein sequence ID" value="KDQ52196.1"/>
    <property type="molecule type" value="Genomic_DNA"/>
</dbReference>
<keyword evidence="2" id="KW-0106">Calcium</keyword>
<feature type="domain" description="EF-hand" evidence="3">
    <location>
        <begin position="44"/>
        <end position="79"/>
    </location>
</feature>
<dbReference type="CDD" id="cd00051">
    <property type="entry name" value="EFh"/>
    <property type="match status" value="2"/>
</dbReference>
<name>A0A067PPE4_9AGAM</name>
<dbReference type="PANTHER" id="PTHR23048:SF0">
    <property type="entry name" value="CALMODULIN LIKE 3"/>
    <property type="match status" value="1"/>
</dbReference>
<keyword evidence="5" id="KW-1185">Reference proteome</keyword>
<dbReference type="GO" id="GO:0016460">
    <property type="term" value="C:myosin II complex"/>
    <property type="evidence" value="ECO:0007669"/>
    <property type="project" value="TreeGrafter"/>
</dbReference>
<dbReference type="InterPro" id="IPR011992">
    <property type="entry name" value="EF-hand-dom_pair"/>
</dbReference>
<proteinExistence type="predicted"/>
<dbReference type="GO" id="GO:0005509">
    <property type="term" value="F:calcium ion binding"/>
    <property type="evidence" value="ECO:0007669"/>
    <property type="project" value="InterPro"/>
</dbReference>
<dbReference type="Pfam" id="PF00036">
    <property type="entry name" value="EF-hand_1"/>
    <property type="match status" value="1"/>
</dbReference>
<accession>A0A067PPE4</accession>
<dbReference type="OrthoDB" id="26525at2759"/>
<evidence type="ECO:0000313" key="4">
    <source>
        <dbReference type="EMBL" id="KDQ52196.1"/>
    </source>
</evidence>
<evidence type="ECO:0000259" key="3">
    <source>
        <dbReference type="PROSITE" id="PS50222"/>
    </source>
</evidence>
<dbReference type="SUPFAM" id="SSF47473">
    <property type="entry name" value="EF-hand"/>
    <property type="match status" value="1"/>
</dbReference>
<dbReference type="InterPro" id="IPR002048">
    <property type="entry name" value="EF_hand_dom"/>
</dbReference>
<dbReference type="PROSITE" id="PS00018">
    <property type="entry name" value="EF_HAND_1"/>
    <property type="match status" value="2"/>
</dbReference>
<dbReference type="Proteomes" id="UP000027265">
    <property type="component" value="Unassembled WGS sequence"/>
</dbReference>
<protein>
    <recommendedName>
        <fullName evidence="3">EF-hand domain-containing protein</fullName>
    </recommendedName>
</protein>
<dbReference type="HOGENOM" id="CLU_061288_19_4_1"/>
<dbReference type="FunFam" id="1.10.238.10:FF:000527">
    <property type="entry name" value="Calmodulin-3"/>
    <property type="match status" value="1"/>
</dbReference>
<dbReference type="AlphaFoldDB" id="A0A067PPE4"/>
<organism evidence="4 5">
    <name type="scientific">Jaapia argillacea MUCL 33604</name>
    <dbReference type="NCBI Taxonomy" id="933084"/>
    <lineage>
        <taxon>Eukaryota</taxon>
        <taxon>Fungi</taxon>
        <taxon>Dikarya</taxon>
        <taxon>Basidiomycota</taxon>
        <taxon>Agaricomycotina</taxon>
        <taxon>Agaricomycetes</taxon>
        <taxon>Agaricomycetidae</taxon>
        <taxon>Jaapiales</taxon>
        <taxon>Jaapiaceae</taxon>
        <taxon>Jaapia</taxon>
    </lineage>
</organism>
<dbReference type="STRING" id="933084.A0A067PPE4"/>
<feature type="domain" description="EF-hand" evidence="3">
    <location>
        <begin position="81"/>
        <end position="116"/>
    </location>
</feature>
<dbReference type="SMART" id="SM00054">
    <property type="entry name" value="EFh"/>
    <property type="match status" value="3"/>
</dbReference>
<dbReference type="InterPro" id="IPR018247">
    <property type="entry name" value="EF_Hand_1_Ca_BS"/>
</dbReference>
<dbReference type="Gene3D" id="1.10.238.10">
    <property type="entry name" value="EF-hand"/>
    <property type="match status" value="2"/>
</dbReference>
<dbReference type="InterPro" id="IPR050230">
    <property type="entry name" value="CALM/Myosin/TropC-like"/>
</dbReference>
<dbReference type="PANTHER" id="PTHR23048">
    <property type="entry name" value="MYOSIN LIGHT CHAIN 1, 3"/>
    <property type="match status" value="1"/>
</dbReference>
<dbReference type="PROSITE" id="PS50222">
    <property type="entry name" value="EF_HAND_2"/>
    <property type="match status" value="3"/>
</dbReference>
<dbReference type="Pfam" id="PF13499">
    <property type="entry name" value="EF-hand_7"/>
    <property type="match status" value="1"/>
</dbReference>
<gene>
    <name evidence="4" type="ORF">JAAARDRAFT_198378</name>
</gene>
<dbReference type="InParanoid" id="A0A067PPE4"/>
<feature type="domain" description="EF-hand" evidence="3">
    <location>
        <begin position="8"/>
        <end position="43"/>
    </location>
</feature>
<sequence>MADILSEEDISEIKEQFAIFDKDGDGIFTARDLGSVMRSLGQNPTKAELQDMIDEVDADGNGMIDFPEFPTVMTRKMRDTDSDEQTMEAFKVFDKDGDGYVGFADLQRTMMHLGEFD</sequence>
<keyword evidence="1" id="KW-0677">Repeat</keyword>